<gene>
    <name evidence="2" type="ORF">GLAREA_06234</name>
</gene>
<feature type="compositionally biased region" description="Basic and acidic residues" evidence="1">
    <location>
        <begin position="148"/>
        <end position="160"/>
    </location>
</feature>
<feature type="region of interest" description="Disordered" evidence="1">
    <location>
        <begin position="1"/>
        <end position="68"/>
    </location>
</feature>
<accession>S3D431</accession>
<dbReference type="EMBL" id="KE145358">
    <property type="protein sequence ID" value="EPE33222.1"/>
    <property type="molecule type" value="Genomic_DNA"/>
</dbReference>
<feature type="compositionally biased region" description="Basic and acidic residues" evidence="1">
    <location>
        <begin position="1"/>
        <end position="10"/>
    </location>
</feature>
<proteinExistence type="predicted"/>
<dbReference type="AlphaFoldDB" id="S3D431"/>
<dbReference type="GeneID" id="19465288"/>
<dbReference type="HOGENOM" id="CLU_554378_0_0_1"/>
<dbReference type="eggNOG" id="ENOG502RNN7">
    <property type="taxonomic scope" value="Eukaryota"/>
</dbReference>
<dbReference type="RefSeq" id="XP_008079839.1">
    <property type="nucleotide sequence ID" value="XM_008081648.1"/>
</dbReference>
<reference evidence="2 3" key="1">
    <citation type="journal article" date="2013" name="BMC Genomics">
        <title>Genomics-driven discovery of the pneumocandin biosynthetic gene cluster in the fungus Glarea lozoyensis.</title>
        <authorList>
            <person name="Chen L."/>
            <person name="Yue Q."/>
            <person name="Zhang X."/>
            <person name="Xiang M."/>
            <person name="Wang C."/>
            <person name="Li S."/>
            <person name="Che Y."/>
            <person name="Ortiz-Lopez F.J."/>
            <person name="Bills G.F."/>
            <person name="Liu X."/>
            <person name="An Z."/>
        </authorList>
    </citation>
    <scope>NUCLEOTIDE SEQUENCE [LARGE SCALE GENOMIC DNA]</scope>
    <source>
        <strain evidence="3">ATCC 20868 / MF5171</strain>
    </source>
</reference>
<keyword evidence="3" id="KW-1185">Reference proteome</keyword>
<feature type="compositionally biased region" description="Polar residues" evidence="1">
    <location>
        <begin position="12"/>
        <end position="41"/>
    </location>
</feature>
<dbReference type="OMA" id="VAFTICP"/>
<name>S3D431_GLAL2</name>
<evidence type="ECO:0000313" key="3">
    <source>
        <dbReference type="Proteomes" id="UP000016922"/>
    </source>
</evidence>
<dbReference type="OrthoDB" id="5393537at2759"/>
<protein>
    <submittedName>
        <fullName evidence="2">Uncharacterized protein</fullName>
    </submittedName>
</protein>
<evidence type="ECO:0000313" key="2">
    <source>
        <dbReference type="EMBL" id="EPE33222.1"/>
    </source>
</evidence>
<organism evidence="2 3">
    <name type="scientific">Glarea lozoyensis (strain ATCC 20868 / MF5171)</name>
    <dbReference type="NCBI Taxonomy" id="1116229"/>
    <lineage>
        <taxon>Eukaryota</taxon>
        <taxon>Fungi</taxon>
        <taxon>Dikarya</taxon>
        <taxon>Ascomycota</taxon>
        <taxon>Pezizomycotina</taxon>
        <taxon>Leotiomycetes</taxon>
        <taxon>Helotiales</taxon>
        <taxon>Helotiaceae</taxon>
        <taxon>Glarea</taxon>
    </lineage>
</organism>
<dbReference type="Proteomes" id="UP000016922">
    <property type="component" value="Unassembled WGS sequence"/>
</dbReference>
<feature type="region of interest" description="Disordered" evidence="1">
    <location>
        <begin position="122"/>
        <end position="160"/>
    </location>
</feature>
<sequence length="492" mass="56237">MSDQHHRDYYSSHGQQGYFSQNTQQPCRRSQRNQTQENQGVHTSHHDTSEHSEYDSENDRRSLQDSMTKGFSETNTHIDLALKHATSEIISTLKKEILSESSTSHGSSSVSKTSSYLSGMLPFGGSQVSDHSKRSSDHSSTSSAQGKWLDEKRKMEKSQQELLRKVQSAEKTISSLKATNREVQAALDHANKLTKYDSTNATEKIQNLEQMVREAGEANAKLKEIILSKATEYGQTIHAGTIIGKYTELREQIQLIVSRYFDLDDEWQPKGFATNDSPKLQQEFYSLYANGYTDDQMGKRARSYIFNFILEQILNKRCFGFENDHDMNFETTLGQLETVLFENLNANHTDEIVEWRRHTVKCASLLLSDSINATKLGKQLYELLSPFHKFRYDRDTPRDQKLYPELLVKLCEDALKFALMVRGTKSIYVFRTPDIGAFPDLNEVAIQDQEVMNRGGDKRISLVLSPALINFPEENRKRGVVLEKAHVVVRIE</sequence>
<feature type="compositionally biased region" description="Basic and acidic residues" evidence="1">
    <location>
        <begin position="44"/>
        <end position="63"/>
    </location>
</feature>
<dbReference type="KEGG" id="glz:GLAREA_06234"/>
<evidence type="ECO:0000256" key="1">
    <source>
        <dbReference type="SAM" id="MobiDB-lite"/>
    </source>
</evidence>